<gene>
    <name evidence="1" type="ORF">H9962_07180</name>
</gene>
<evidence type="ECO:0000313" key="1">
    <source>
        <dbReference type="EMBL" id="HJA08956.1"/>
    </source>
</evidence>
<protein>
    <submittedName>
        <fullName evidence="1">Uncharacterized protein</fullName>
    </submittedName>
</protein>
<comment type="caution">
    <text evidence="1">The sequence shown here is derived from an EMBL/GenBank/DDBJ whole genome shotgun (WGS) entry which is preliminary data.</text>
</comment>
<dbReference type="EMBL" id="DXAN01000023">
    <property type="protein sequence ID" value="HJA08956.1"/>
    <property type="molecule type" value="Genomic_DNA"/>
</dbReference>
<dbReference type="AlphaFoldDB" id="A0A9D2KLP9"/>
<reference evidence="1" key="2">
    <citation type="submission" date="2021-04" db="EMBL/GenBank/DDBJ databases">
        <authorList>
            <person name="Gilroy R."/>
        </authorList>
    </citation>
    <scope>NUCLEOTIDE SEQUENCE</scope>
    <source>
        <strain evidence="1">CHK186-16707</strain>
    </source>
</reference>
<name>A0A9D2KLP9_9BACT</name>
<proteinExistence type="predicted"/>
<sequence>MDWKKAFSSGKWPLSQEEAAFCDGLSITDMAELQQFLDVVHIRECLIRPFSQWKEYPVVEPRSLLPSFEPDVYEYHNLPGFSLLVFDRPLLPFNEIFQYDIIHPVTDLLDIAQGPCCPLENAILGANMQTMLARLPRALHDQFRAEFQRLDTTALELYPPMLPYILCMDRAHVLAKNAYGHFQMAGVFASLPSDIDGELKRFGMRIGKFQMGDNDLYERNRLFVMQFLMELYGFPIVSERRTSAALFARRLHKMGERFLIRVLGQSDRVITTIWNDGAAARYPHVEKIALIRVDEDQREVLDALRESKAFVDEKNRVALLRVRYRQHSYDPDNVRQDRALSVLSQQIIHPLTGENIDGLNIIRDSTNLILRLNDIVRGEYTGRIVFKRTEVVENTDTDEKRLKFLYAWLTKHQRRIIGYSEEFFANTGKILDNYFDNLDHSDSLDELADLKQEVRNRYRYIQQARKIRCLEEIRTRNYRGERLNYDRMLSEALTLLQELKFEVSIYFDELVATTIHHIEAMLNDRYLRRHYVEKAEQDLTRAGQEVRRKYGRLVVLLDDFKAIRKTHQASGEAAA</sequence>
<accession>A0A9D2KLP9</accession>
<evidence type="ECO:0000313" key="2">
    <source>
        <dbReference type="Proteomes" id="UP000824225"/>
    </source>
</evidence>
<organism evidence="1 2">
    <name type="scientific">Candidatus Mailhella merdigallinarum</name>
    <dbReference type="NCBI Taxonomy" id="2838658"/>
    <lineage>
        <taxon>Bacteria</taxon>
        <taxon>Pseudomonadati</taxon>
        <taxon>Thermodesulfobacteriota</taxon>
        <taxon>Desulfovibrionia</taxon>
        <taxon>Desulfovibrionales</taxon>
        <taxon>Desulfovibrionaceae</taxon>
        <taxon>Mailhella</taxon>
    </lineage>
</organism>
<reference evidence="1" key="1">
    <citation type="journal article" date="2021" name="PeerJ">
        <title>Extensive microbial diversity within the chicken gut microbiome revealed by metagenomics and culture.</title>
        <authorList>
            <person name="Gilroy R."/>
            <person name="Ravi A."/>
            <person name="Getino M."/>
            <person name="Pursley I."/>
            <person name="Horton D.L."/>
            <person name="Alikhan N.F."/>
            <person name="Baker D."/>
            <person name="Gharbi K."/>
            <person name="Hall N."/>
            <person name="Watson M."/>
            <person name="Adriaenssens E.M."/>
            <person name="Foster-Nyarko E."/>
            <person name="Jarju S."/>
            <person name="Secka A."/>
            <person name="Antonio M."/>
            <person name="Oren A."/>
            <person name="Chaudhuri R.R."/>
            <person name="La Ragione R."/>
            <person name="Hildebrand F."/>
            <person name="Pallen M.J."/>
        </authorList>
    </citation>
    <scope>NUCLEOTIDE SEQUENCE</scope>
    <source>
        <strain evidence="1">CHK186-16707</strain>
    </source>
</reference>
<dbReference type="Proteomes" id="UP000824225">
    <property type="component" value="Unassembled WGS sequence"/>
</dbReference>